<dbReference type="PROSITE" id="PS51892">
    <property type="entry name" value="SUBTILASE"/>
    <property type="match status" value="1"/>
</dbReference>
<keyword evidence="4 5" id="KW-0720">Serine protease</keyword>
<dbReference type="Pfam" id="PF00082">
    <property type="entry name" value="Peptidase_S8"/>
    <property type="match status" value="1"/>
</dbReference>
<evidence type="ECO:0000256" key="3">
    <source>
        <dbReference type="ARBA" id="ARBA00022801"/>
    </source>
</evidence>
<dbReference type="InterPro" id="IPR023827">
    <property type="entry name" value="Peptidase_S8_Asp-AS"/>
</dbReference>
<accession>A0A7C9FWZ9</accession>
<dbReference type="PIRSF" id="PIRSF037903">
    <property type="entry name" value="Subtilisin_rel_GFO_2223"/>
    <property type="match status" value="1"/>
</dbReference>
<evidence type="ECO:0000256" key="4">
    <source>
        <dbReference type="ARBA" id="ARBA00022825"/>
    </source>
</evidence>
<keyword evidence="10" id="KW-1185">Reference proteome</keyword>
<comment type="caution">
    <text evidence="9">The sequence shown here is derived from an EMBL/GenBank/DDBJ whole genome shotgun (WGS) entry which is preliminary data.</text>
</comment>
<proteinExistence type="inferred from homology"/>
<evidence type="ECO:0000313" key="10">
    <source>
        <dbReference type="Proteomes" id="UP000479293"/>
    </source>
</evidence>
<evidence type="ECO:0000256" key="6">
    <source>
        <dbReference type="RuleBase" id="RU003355"/>
    </source>
</evidence>
<feature type="domain" description="Peptidase S8/S53" evidence="7">
    <location>
        <begin position="170"/>
        <end position="445"/>
    </location>
</feature>
<evidence type="ECO:0000256" key="5">
    <source>
        <dbReference type="PROSITE-ProRule" id="PRU01240"/>
    </source>
</evidence>
<dbReference type="PANTHER" id="PTHR43806">
    <property type="entry name" value="PEPTIDASE S8"/>
    <property type="match status" value="1"/>
</dbReference>
<dbReference type="PRINTS" id="PR00723">
    <property type="entry name" value="SUBTILISIN"/>
</dbReference>
<dbReference type="NCBIfam" id="TIGR04183">
    <property type="entry name" value="Por_Secre_tail"/>
    <property type="match status" value="1"/>
</dbReference>
<dbReference type="RefSeq" id="WP_152756185.1">
    <property type="nucleotide sequence ID" value="NZ_WHLY01000002.1"/>
</dbReference>
<evidence type="ECO:0000259" key="7">
    <source>
        <dbReference type="Pfam" id="PF00082"/>
    </source>
</evidence>
<dbReference type="SUPFAM" id="SSF52743">
    <property type="entry name" value="Subtilisin-like"/>
    <property type="match status" value="1"/>
</dbReference>
<dbReference type="InterPro" id="IPR050131">
    <property type="entry name" value="Peptidase_S8_subtilisin-like"/>
</dbReference>
<keyword evidence="3 5" id="KW-0378">Hydrolase</keyword>
<gene>
    <name evidence="9" type="ORF">GBK04_01295</name>
</gene>
<evidence type="ECO:0000256" key="1">
    <source>
        <dbReference type="ARBA" id="ARBA00011073"/>
    </source>
</evidence>
<dbReference type="Pfam" id="PF18962">
    <property type="entry name" value="Por_Secre_tail"/>
    <property type="match status" value="1"/>
</dbReference>
<dbReference type="PROSITE" id="PS00138">
    <property type="entry name" value="SUBTILASE_SER"/>
    <property type="match status" value="1"/>
</dbReference>
<comment type="similarity">
    <text evidence="1 5 6">Belongs to the peptidase S8 family.</text>
</comment>
<protein>
    <submittedName>
        <fullName evidence="9">S8 family serine peptidase</fullName>
    </submittedName>
</protein>
<dbReference type="PANTHER" id="PTHR43806:SF67">
    <property type="entry name" value="EGF-LIKE DOMAIN-CONTAINING PROTEIN"/>
    <property type="match status" value="1"/>
</dbReference>
<feature type="active site" description="Charge relay system" evidence="5">
    <location>
        <position position="179"/>
    </location>
</feature>
<evidence type="ECO:0000259" key="8">
    <source>
        <dbReference type="Pfam" id="PF18962"/>
    </source>
</evidence>
<evidence type="ECO:0000313" key="9">
    <source>
        <dbReference type="EMBL" id="MPR32013.1"/>
    </source>
</evidence>
<dbReference type="EMBL" id="WHLY01000002">
    <property type="protein sequence ID" value="MPR32013.1"/>
    <property type="molecule type" value="Genomic_DNA"/>
</dbReference>
<dbReference type="GO" id="GO:0004252">
    <property type="term" value="F:serine-type endopeptidase activity"/>
    <property type="evidence" value="ECO:0007669"/>
    <property type="project" value="UniProtKB-UniRule"/>
</dbReference>
<dbReference type="InterPro" id="IPR017317">
    <property type="entry name" value="Pept_S8_subtilisin_bacteroid-2"/>
</dbReference>
<dbReference type="Gene3D" id="3.40.50.200">
    <property type="entry name" value="Peptidase S8/S53 domain"/>
    <property type="match status" value="1"/>
</dbReference>
<feature type="domain" description="Secretion system C-terminal sorting" evidence="8">
    <location>
        <begin position="475"/>
        <end position="545"/>
    </location>
</feature>
<dbReference type="GO" id="GO:0006508">
    <property type="term" value="P:proteolysis"/>
    <property type="evidence" value="ECO:0007669"/>
    <property type="project" value="UniProtKB-KW"/>
</dbReference>
<keyword evidence="2 5" id="KW-0645">Protease</keyword>
<dbReference type="InterPro" id="IPR000209">
    <property type="entry name" value="Peptidase_S8/S53_dom"/>
</dbReference>
<dbReference type="PROSITE" id="PS00136">
    <property type="entry name" value="SUBTILASE_ASP"/>
    <property type="match status" value="1"/>
</dbReference>
<name>A0A7C9FWZ9_9BACT</name>
<dbReference type="Proteomes" id="UP000479293">
    <property type="component" value="Unassembled WGS sequence"/>
</dbReference>
<feature type="active site" description="Charge relay system" evidence="5">
    <location>
        <position position="399"/>
    </location>
</feature>
<dbReference type="AlphaFoldDB" id="A0A7C9FWZ9"/>
<feature type="active site" description="Charge relay system" evidence="5">
    <location>
        <position position="219"/>
    </location>
</feature>
<dbReference type="CDD" id="cd07493">
    <property type="entry name" value="Peptidases_S8_9"/>
    <property type="match status" value="1"/>
</dbReference>
<reference evidence="9 10" key="1">
    <citation type="submission" date="2019-10" db="EMBL/GenBank/DDBJ databases">
        <title>Draft Genome Sequence of Cytophagaceae sp. SJW1-29.</title>
        <authorList>
            <person name="Choi A."/>
        </authorList>
    </citation>
    <scope>NUCLEOTIDE SEQUENCE [LARGE SCALE GENOMIC DNA]</scope>
    <source>
        <strain evidence="9 10">SJW1-29</strain>
    </source>
</reference>
<dbReference type="InterPro" id="IPR015500">
    <property type="entry name" value="Peptidase_S8_subtilisin-rel"/>
</dbReference>
<sequence>MRNFFILGCLLVCFCVGSGKAQSLPRYLVYFKDKANTPFTIQNPEAYLSARAIARRQRHGVAITPADFPVNPTYIQAIGQTGAKVLYTTRWLNGALVEASDAQLTAIRNLPFFKGIERNLPLAPATTAGIARLGAVNEKFGTQETVDHGRMRDQLAMLGVPELNDNGFQGQGIIIAVLDAGFSRANELVYLKPLFDSKRILDTYDFISRNTNVYDDHFHGLNCLSTIAANQPGVMVGAAPEASFVLYRTENEYSETPYEEATWILAAERADSLGADIISCSLGYNLFDDPAYDYTRAQMDGKTALVTRGARHVARTGMLLVNSAGNEGNNAWRYITAPADADSILAVGAVFSNRTYAPFSSVGPTADGRIKPDVAAQGAGTVIGNDLGTGGVSTGNGTSFSAPLIAGLAADLWQAHPNLTAQQLREVLVKSGHQAANPDSLLGYGVPVVQRAQEIILQDYSPLATEPTPLTTAVLYPNPAQDAVYIRFGSQVPSSTEVQIISNSGIALTRRIPVTRMDVGISVAAFTPGLYFVKISTPQSVRVLKFIKR</sequence>
<evidence type="ECO:0000256" key="2">
    <source>
        <dbReference type="ARBA" id="ARBA00022670"/>
    </source>
</evidence>
<dbReference type="InterPro" id="IPR026444">
    <property type="entry name" value="Secre_tail"/>
</dbReference>
<dbReference type="InterPro" id="IPR036852">
    <property type="entry name" value="Peptidase_S8/S53_dom_sf"/>
</dbReference>
<organism evidence="9 10">
    <name type="scientific">Salmonirosea aquatica</name>
    <dbReference type="NCBI Taxonomy" id="2654236"/>
    <lineage>
        <taxon>Bacteria</taxon>
        <taxon>Pseudomonadati</taxon>
        <taxon>Bacteroidota</taxon>
        <taxon>Cytophagia</taxon>
        <taxon>Cytophagales</taxon>
        <taxon>Spirosomataceae</taxon>
        <taxon>Salmonirosea</taxon>
    </lineage>
</organism>
<dbReference type="InterPro" id="IPR023828">
    <property type="entry name" value="Peptidase_S8_Ser-AS"/>
</dbReference>